<name>V2WTD2_MONRO</name>
<evidence type="ECO:0000313" key="3">
    <source>
        <dbReference type="Proteomes" id="UP000017559"/>
    </source>
</evidence>
<protein>
    <recommendedName>
        <fullName evidence="1">F-box domain-containing protein</fullName>
    </recommendedName>
</protein>
<dbReference type="KEGG" id="mrr:Moror_13542"/>
<evidence type="ECO:0000259" key="1">
    <source>
        <dbReference type="PROSITE" id="PS50181"/>
    </source>
</evidence>
<dbReference type="EMBL" id="AWSO01001440">
    <property type="protein sequence ID" value="ESK83811.1"/>
    <property type="molecule type" value="Genomic_DNA"/>
</dbReference>
<dbReference type="Gene3D" id="1.20.1280.50">
    <property type="match status" value="1"/>
</dbReference>
<organism evidence="2 3">
    <name type="scientific">Moniliophthora roreri (strain MCA 2997)</name>
    <name type="common">Cocoa frosty pod rot fungus</name>
    <name type="synonym">Crinipellis roreri</name>
    <dbReference type="NCBI Taxonomy" id="1381753"/>
    <lineage>
        <taxon>Eukaryota</taxon>
        <taxon>Fungi</taxon>
        <taxon>Dikarya</taxon>
        <taxon>Basidiomycota</taxon>
        <taxon>Agaricomycotina</taxon>
        <taxon>Agaricomycetes</taxon>
        <taxon>Agaricomycetidae</taxon>
        <taxon>Agaricales</taxon>
        <taxon>Marasmiineae</taxon>
        <taxon>Marasmiaceae</taxon>
        <taxon>Moniliophthora</taxon>
    </lineage>
</organism>
<sequence>MLRLPPEILGHIFLLCPHENTTLCPSGTPWTLSHVSRYWREVAINTPELWTSIRIDGYGIASLRPITYRIGVSNPKPINSPTMLSSALEWSAGHLLHVSISHTHGPINPLQRLYDILMPTHTRWKSLTLNRTLNELAGGDFISRYGTPTFPALEELNVSPSGYNRMLFGAIQQHAPQLHALSLLHEESFVFWEGGDPSVWTRLTYLEVASYSQRSILAVLQQCNQLETLAVWEAGFSDRVGQRIAPIELKSLRKLQIPIEGDREDAGWFLATYLILPNLTYLAIHRIEIWDTLDTVVEMVQRSGCTLRTVELNIVSPEDVSIGRLLRMATQASRLIIRGPVFSWLFDQMASNSGSPLVPNLEHLSVLFSRIPGPSRSYCFRPLGAILKAAKSLPRLQTLHIECFSEASDVDRISALEDLDVSTCIVKENLVDRVGQLRSLSGYLIFVHRHPESYNDVFYENAPVFEEIFQILENDPNLTKEEFQASGLEERMKEISLKSFAEGFQFKSRAERFLARWS</sequence>
<dbReference type="HOGENOM" id="CLU_034485_0_0_1"/>
<dbReference type="SUPFAM" id="SSF81383">
    <property type="entry name" value="F-box domain"/>
    <property type="match status" value="1"/>
</dbReference>
<dbReference type="PANTHER" id="PTHR38926">
    <property type="entry name" value="F-BOX DOMAIN CONTAINING PROTEIN, EXPRESSED"/>
    <property type="match status" value="1"/>
</dbReference>
<gene>
    <name evidence="2" type="ORF">Moror_13542</name>
</gene>
<comment type="caution">
    <text evidence="2">The sequence shown here is derived from an EMBL/GenBank/DDBJ whole genome shotgun (WGS) entry which is preliminary data.</text>
</comment>
<proteinExistence type="predicted"/>
<keyword evidence="3" id="KW-1185">Reference proteome</keyword>
<dbReference type="SUPFAM" id="SSF52047">
    <property type="entry name" value="RNI-like"/>
    <property type="match status" value="1"/>
</dbReference>
<dbReference type="PROSITE" id="PS50181">
    <property type="entry name" value="FBOX"/>
    <property type="match status" value="1"/>
</dbReference>
<dbReference type="OrthoDB" id="3097805at2759"/>
<reference evidence="2 3" key="1">
    <citation type="journal article" date="2014" name="BMC Genomics">
        <title>Genome and secretome analysis of the hemibiotrophic fungal pathogen, Moniliophthora roreri, which causes frosty pod rot disease of cacao: mechanisms of the biotrophic and necrotrophic phases.</title>
        <authorList>
            <person name="Meinhardt L.W."/>
            <person name="Costa G.G.L."/>
            <person name="Thomazella D.P.T."/>
            <person name="Teixeira P.J.P.L."/>
            <person name="Carazzolle M.F."/>
            <person name="Schuster S.C."/>
            <person name="Carlson J.E."/>
            <person name="Guiltinan M.J."/>
            <person name="Mieczkowski P."/>
            <person name="Farmer A."/>
            <person name="Ramaraj T."/>
            <person name="Crozier J."/>
            <person name="Davis R.E."/>
            <person name="Shao J."/>
            <person name="Melnick R.L."/>
            <person name="Pereira G.A.G."/>
            <person name="Bailey B.A."/>
        </authorList>
    </citation>
    <scope>NUCLEOTIDE SEQUENCE [LARGE SCALE GENOMIC DNA]</scope>
    <source>
        <strain evidence="2 3">MCA 2997</strain>
    </source>
</reference>
<dbReference type="PANTHER" id="PTHR38926:SF5">
    <property type="entry name" value="F-BOX AND LEUCINE-RICH REPEAT PROTEIN 6"/>
    <property type="match status" value="1"/>
</dbReference>
<accession>V2WTD2</accession>
<dbReference type="InterPro" id="IPR001810">
    <property type="entry name" value="F-box_dom"/>
</dbReference>
<dbReference type="InterPro" id="IPR036047">
    <property type="entry name" value="F-box-like_dom_sf"/>
</dbReference>
<dbReference type="Proteomes" id="UP000017559">
    <property type="component" value="Unassembled WGS sequence"/>
</dbReference>
<dbReference type="AlphaFoldDB" id="V2WTD2"/>
<dbReference type="Gene3D" id="3.80.10.10">
    <property type="entry name" value="Ribonuclease Inhibitor"/>
    <property type="match status" value="1"/>
</dbReference>
<feature type="domain" description="F-box" evidence="1">
    <location>
        <begin position="1"/>
        <end position="53"/>
    </location>
</feature>
<evidence type="ECO:0000313" key="2">
    <source>
        <dbReference type="EMBL" id="ESK83811.1"/>
    </source>
</evidence>
<dbReference type="Pfam" id="PF12937">
    <property type="entry name" value="F-box-like"/>
    <property type="match status" value="1"/>
</dbReference>
<dbReference type="InterPro" id="IPR032675">
    <property type="entry name" value="LRR_dom_sf"/>
</dbReference>